<organism evidence="4 5">
    <name type="scientific">Flavisolibacter ginsenosidimutans</name>
    <dbReference type="NCBI Taxonomy" id="661481"/>
    <lineage>
        <taxon>Bacteria</taxon>
        <taxon>Pseudomonadati</taxon>
        <taxon>Bacteroidota</taxon>
        <taxon>Chitinophagia</taxon>
        <taxon>Chitinophagales</taxon>
        <taxon>Chitinophagaceae</taxon>
        <taxon>Flavisolibacter</taxon>
    </lineage>
</organism>
<dbReference type="OrthoDB" id="9801773at2"/>
<dbReference type="InterPro" id="IPR001509">
    <property type="entry name" value="Epimerase_deHydtase"/>
</dbReference>
<dbReference type="PANTHER" id="PTHR11092:SF0">
    <property type="entry name" value="EPIMERASE FAMILY PROTEIN SDR39U1"/>
    <property type="match status" value="1"/>
</dbReference>
<evidence type="ECO:0000259" key="3">
    <source>
        <dbReference type="Pfam" id="PF08338"/>
    </source>
</evidence>
<dbReference type="EMBL" id="CP042433">
    <property type="protein sequence ID" value="QEC56024.1"/>
    <property type="molecule type" value="Genomic_DNA"/>
</dbReference>
<dbReference type="Pfam" id="PF01370">
    <property type="entry name" value="Epimerase"/>
    <property type="match status" value="1"/>
</dbReference>
<dbReference type="Proteomes" id="UP000321204">
    <property type="component" value="Chromosome"/>
</dbReference>
<accession>A0A5B8UHB0</accession>
<dbReference type="InterPro" id="IPR013549">
    <property type="entry name" value="DUF1731"/>
</dbReference>
<dbReference type="SUPFAM" id="SSF51735">
    <property type="entry name" value="NAD(P)-binding Rossmann-fold domains"/>
    <property type="match status" value="1"/>
</dbReference>
<dbReference type="Gene3D" id="3.40.50.720">
    <property type="entry name" value="NAD(P)-binding Rossmann-like Domain"/>
    <property type="match status" value="1"/>
</dbReference>
<dbReference type="InterPro" id="IPR036291">
    <property type="entry name" value="NAD(P)-bd_dom_sf"/>
</dbReference>
<gene>
    <name evidence="4" type="ORF">FSB75_09005</name>
</gene>
<dbReference type="PANTHER" id="PTHR11092">
    <property type="entry name" value="SUGAR NUCLEOTIDE EPIMERASE RELATED"/>
    <property type="match status" value="1"/>
</dbReference>
<comment type="similarity">
    <text evidence="1">Belongs to the NAD(P)-dependent epimerase/dehydratase family. SDR39U1 subfamily.</text>
</comment>
<proteinExistence type="inferred from homology"/>
<dbReference type="Pfam" id="PF08338">
    <property type="entry name" value="DUF1731"/>
    <property type="match status" value="1"/>
</dbReference>
<keyword evidence="5" id="KW-1185">Reference proteome</keyword>
<feature type="domain" description="NAD-dependent epimerase/dehydratase" evidence="2">
    <location>
        <begin position="4"/>
        <end position="218"/>
    </location>
</feature>
<reference evidence="4 5" key="1">
    <citation type="journal article" date="2015" name="Int. J. Syst. Evol. Microbiol.">
        <title>Flavisolibacter ginsenosidimutans sp. nov., with ginsenoside-converting activity isolated from soil used for cultivating ginseng.</title>
        <authorList>
            <person name="Zhao Y."/>
            <person name="Liu Q."/>
            <person name="Kang M.S."/>
            <person name="Jin F."/>
            <person name="Yu H."/>
            <person name="Im W.T."/>
        </authorList>
    </citation>
    <scope>NUCLEOTIDE SEQUENCE [LARGE SCALE GENOMIC DNA]</scope>
    <source>
        <strain evidence="4 5">Gsoil 636</strain>
    </source>
</reference>
<dbReference type="AlphaFoldDB" id="A0A5B8UHB0"/>
<evidence type="ECO:0000313" key="5">
    <source>
        <dbReference type="Proteomes" id="UP000321204"/>
    </source>
</evidence>
<sequence>MATILITGGSGMIGSALTKELRRKGHRAVILTRKKKGNDPDFKEWNVEEGTIDENAVREADYIVHLAGANVAEVRWTDKRKKEILDSRVKSGELLVKALSSISNKVKAVISASAIGWYGPDSQVPNRRPFVETDGAHNDFLGQTCVKWELAIEPVRQLNKRLVILRTGIVLSNEGGAYAEFKKPLQFGMATILGSGKQVVSWIHIDDLVAQYVAAIESEYYSGVYNAVAPQPVSNKEIVLTMAKQRGKFYIPVRVPAVALKIALGEMSVEVLKSATVSAEKIQTQGYQFLYPQIGDAVRQLEGEGRTAIK</sequence>
<evidence type="ECO:0000313" key="4">
    <source>
        <dbReference type="EMBL" id="QEC56024.1"/>
    </source>
</evidence>
<dbReference type="KEGG" id="fgg:FSB75_09005"/>
<dbReference type="NCBIfam" id="TIGR01777">
    <property type="entry name" value="yfcH"/>
    <property type="match status" value="1"/>
</dbReference>
<name>A0A5B8UHB0_9BACT</name>
<evidence type="ECO:0000259" key="2">
    <source>
        <dbReference type="Pfam" id="PF01370"/>
    </source>
</evidence>
<protein>
    <submittedName>
        <fullName evidence="4">TIGR01777 family protein</fullName>
    </submittedName>
</protein>
<evidence type="ECO:0000256" key="1">
    <source>
        <dbReference type="ARBA" id="ARBA00009353"/>
    </source>
</evidence>
<dbReference type="RefSeq" id="WP_146785891.1">
    <property type="nucleotide sequence ID" value="NZ_BAABIO010000001.1"/>
</dbReference>
<feature type="domain" description="DUF1731" evidence="3">
    <location>
        <begin position="255"/>
        <end position="301"/>
    </location>
</feature>
<dbReference type="InterPro" id="IPR010099">
    <property type="entry name" value="SDR39U1"/>
</dbReference>